<proteinExistence type="predicted"/>
<dbReference type="GO" id="GO:0046872">
    <property type="term" value="F:metal ion binding"/>
    <property type="evidence" value="ECO:0007669"/>
    <property type="project" value="UniProtKB-KW"/>
</dbReference>
<dbReference type="Pfam" id="PF14715">
    <property type="entry name" value="FixP_N"/>
    <property type="match status" value="1"/>
</dbReference>
<dbReference type="GO" id="GO:0020037">
    <property type="term" value="F:heme binding"/>
    <property type="evidence" value="ECO:0007669"/>
    <property type="project" value="InterPro"/>
</dbReference>
<name>A0A271IXC9_9BACT</name>
<organism evidence="8 9">
    <name type="scientific">Rubrivirga marina</name>
    <dbReference type="NCBI Taxonomy" id="1196024"/>
    <lineage>
        <taxon>Bacteria</taxon>
        <taxon>Pseudomonadati</taxon>
        <taxon>Rhodothermota</taxon>
        <taxon>Rhodothermia</taxon>
        <taxon>Rhodothermales</taxon>
        <taxon>Rubricoccaceae</taxon>
        <taxon>Rubrivirga</taxon>
    </lineage>
</organism>
<evidence type="ECO:0000256" key="4">
    <source>
        <dbReference type="PROSITE-ProRule" id="PRU00433"/>
    </source>
</evidence>
<feature type="domain" description="Cytochrome c" evidence="7">
    <location>
        <begin position="135"/>
        <end position="214"/>
    </location>
</feature>
<dbReference type="PANTHER" id="PTHR33751:SF1">
    <property type="entry name" value="CBB3-TYPE CYTOCHROME C OXIDASE SUBUNIT FIXP"/>
    <property type="match status" value="1"/>
</dbReference>
<dbReference type="PANTHER" id="PTHR33751">
    <property type="entry name" value="CBB3-TYPE CYTOCHROME C OXIDASE SUBUNIT FIXP"/>
    <property type="match status" value="1"/>
</dbReference>
<keyword evidence="3 4" id="KW-0408">Iron</keyword>
<dbReference type="AlphaFoldDB" id="A0A271IXC9"/>
<evidence type="ECO:0000256" key="5">
    <source>
        <dbReference type="SAM" id="MobiDB-lite"/>
    </source>
</evidence>
<evidence type="ECO:0000256" key="3">
    <source>
        <dbReference type="ARBA" id="ARBA00023004"/>
    </source>
</evidence>
<protein>
    <recommendedName>
        <fullName evidence="7">Cytochrome c domain-containing protein</fullName>
    </recommendedName>
</protein>
<accession>A0A271IXC9</accession>
<feature type="region of interest" description="Disordered" evidence="5">
    <location>
        <begin position="213"/>
        <end position="233"/>
    </location>
</feature>
<keyword evidence="6" id="KW-1133">Transmembrane helix</keyword>
<dbReference type="SUPFAM" id="SSF46626">
    <property type="entry name" value="Cytochrome c"/>
    <property type="match status" value="1"/>
</dbReference>
<evidence type="ECO:0000259" key="7">
    <source>
        <dbReference type="PROSITE" id="PS51007"/>
    </source>
</evidence>
<dbReference type="InterPro" id="IPR009056">
    <property type="entry name" value="Cyt_c-like_dom"/>
</dbReference>
<dbReference type="InterPro" id="IPR032858">
    <property type="entry name" value="CcoP_N"/>
</dbReference>
<dbReference type="InterPro" id="IPR038414">
    <property type="entry name" value="CcoP_N_sf"/>
</dbReference>
<dbReference type="Proteomes" id="UP000216339">
    <property type="component" value="Unassembled WGS sequence"/>
</dbReference>
<keyword evidence="6" id="KW-0812">Transmembrane</keyword>
<dbReference type="GO" id="GO:0009055">
    <property type="term" value="F:electron transfer activity"/>
    <property type="evidence" value="ECO:0007669"/>
    <property type="project" value="InterPro"/>
</dbReference>
<evidence type="ECO:0000256" key="1">
    <source>
        <dbReference type="ARBA" id="ARBA00022617"/>
    </source>
</evidence>
<dbReference type="Gene3D" id="6.10.280.130">
    <property type="match status" value="1"/>
</dbReference>
<keyword evidence="9" id="KW-1185">Reference proteome</keyword>
<evidence type="ECO:0000313" key="8">
    <source>
        <dbReference type="EMBL" id="PAP75911.1"/>
    </source>
</evidence>
<dbReference type="OrthoDB" id="9811281at2"/>
<dbReference type="InterPro" id="IPR036909">
    <property type="entry name" value="Cyt_c-like_dom_sf"/>
</dbReference>
<dbReference type="Gene3D" id="1.10.760.10">
    <property type="entry name" value="Cytochrome c-like domain"/>
    <property type="match status" value="1"/>
</dbReference>
<dbReference type="Pfam" id="PF13442">
    <property type="entry name" value="Cytochrome_CBB3"/>
    <property type="match status" value="1"/>
</dbReference>
<keyword evidence="6" id="KW-0472">Membrane</keyword>
<reference evidence="8 9" key="1">
    <citation type="submission" date="2016-11" db="EMBL/GenBank/DDBJ databases">
        <title>Study of marine rhodopsin-containing bacteria.</title>
        <authorList>
            <person name="Yoshizawa S."/>
            <person name="Kumagai Y."/>
            <person name="Kogure K."/>
        </authorList>
    </citation>
    <scope>NUCLEOTIDE SEQUENCE [LARGE SCALE GENOMIC DNA]</scope>
    <source>
        <strain evidence="8 9">SAORIC-28</strain>
    </source>
</reference>
<keyword evidence="2 4" id="KW-0479">Metal-binding</keyword>
<comment type="caution">
    <text evidence="8">The sequence shown here is derived from an EMBL/GenBank/DDBJ whole genome shotgun (WGS) entry which is preliminary data.</text>
</comment>
<gene>
    <name evidence="8" type="ORF">BSZ37_05380</name>
</gene>
<evidence type="ECO:0000313" key="9">
    <source>
        <dbReference type="Proteomes" id="UP000216339"/>
    </source>
</evidence>
<evidence type="ECO:0000256" key="6">
    <source>
        <dbReference type="SAM" id="Phobius"/>
    </source>
</evidence>
<sequence length="233" mass="25047">MPDAPLPPSAAGDNDPSQTVPDPESPLRDPAEPALPEPAVGEGTVDRVIQGHTYDGIREYDNPMPGWWVALFWAGILFAPVYMLGVHVFDWIDDYGDDFAEAGERLEQVRLEYASTGPAFKTDEGALREYATDAAMAEAGAATFTAICAACHGQNGEGTIGPNLTDEHWIHGAAPAEVWTSIAEGFPEKGMPPMQDQLGEEERAQVLAYVYSLQGTDPPNPKEPQGDLVPVTL</sequence>
<dbReference type="PROSITE" id="PS51007">
    <property type="entry name" value="CYTC"/>
    <property type="match status" value="1"/>
</dbReference>
<keyword evidence="1 4" id="KW-0349">Heme</keyword>
<feature type="region of interest" description="Disordered" evidence="5">
    <location>
        <begin position="1"/>
        <end position="44"/>
    </location>
</feature>
<dbReference type="EMBL" id="MQWD01000001">
    <property type="protein sequence ID" value="PAP75911.1"/>
    <property type="molecule type" value="Genomic_DNA"/>
</dbReference>
<dbReference type="RefSeq" id="WP_095509555.1">
    <property type="nucleotide sequence ID" value="NZ_MQWD01000001.1"/>
</dbReference>
<evidence type="ECO:0000256" key="2">
    <source>
        <dbReference type="ARBA" id="ARBA00022723"/>
    </source>
</evidence>
<dbReference type="InterPro" id="IPR050597">
    <property type="entry name" value="Cytochrome_c_Oxidase_Subunit"/>
</dbReference>
<feature type="transmembrane region" description="Helical" evidence="6">
    <location>
        <begin position="67"/>
        <end position="89"/>
    </location>
</feature>